<protein>
    <submittedName>
        <fullName evidence="2">Uncharacterized protein</fullName>
    </submittedName>
</protein>
<dbReference type="Proteomes" id="UP000664940">
    <property type="component" value="Unassembled WGS sequence"/>
</dbReference>
<accession>A0A834DC46</accession>
<dbReference type="AlphaFoldDB" id="A0A834DC46"/>
<dbReference type="EMBL" id="JABVXQ010000016">
    <property type="protein sequence ID" value="KAF6073492.1"/>
    <property type="molecule type" value="Genomic_DNA"/>
</dbReference>
<evidence type="ECO:0000256" key="1">
    <source>
        <dbReference type="SAM" id="MobiDB-lite"/>
    </source>
</evidence>
<feature type="region of interest" description="Disordered" evidence="1">
    <location>
        <begin position="143"/>
        <end position="176"/>
    </location>
</feature>
<sequence length="176" mass="18630">MHSLEDASRPASRSYGDDAAAFDGSAHRTSVLRRERLPFCSRVAVHPGSLRCCCVRVRACGANVRTLIGKRGPGHSEVPPRVSERHFLPARILSASSPRATPDFVHVSLSGHVSVSYASPSLEVQREFCAFCASLGVVPKTPDILPGHRGDSRKPAGAPACRSPDSWGGPQAGPGV</sequence>
<comment type="caution">
    <text evidence="2">The sequence shown here is derived from an EMBL/GenBank/DDBJ whole genome shotgun (WGS) entry which is preliminary data.</text>
</comment>
<proteinExistence type="predicted"/>
<gene>
    <name evidence="2" type="ORF">HJG60_009615</name>
</gene>
<organism evidence="2 3">
    <name type="scientific">Phyllostomus discolor</name>
    <name type="common">pale spear-nosed bat</name>
    <dbReference type="NCBI Taxonomy" id="89673"/>
    <lineage>
        <taxon>Eukaryota</taxon>
        <taxon>Metazoa</taxon>
        <taxon>Chordata</taxon>
        <taxon>Craniata</taxon>
        <taxon>Vertebrata</taxon>
        <taxon>Euteleostomi</taxon>
        <taxon>Mammalia</taxon>
        <taxon>Eutheria</taxon>
        <taxon>Laurasiatheria</taxon>
        <taxon>Chiroptera</taxon>
        <taxon>Yangochiroptera</taxon>
        <taxon>Phyllostomidae</taxon>
        <taxon>Phyllostominae</taxon>
        <taxon>Phyllostomus</taxon>
    </lineage>
</organism>
<evidence type="ECO:0000313" key="2">
    <source>
        <dbReference type="EMBL" id="KAF6073492.1"/>
    </source>
</evidence>
<reference evidence="2 3" key="1">
    <citation type="journal article" date="2020" name="Nature">
        <title>Six reference-quality genomes reveal evolution of bat adaptations.</title>
        <authorList>
            <person name="Jebb D."/>
            <person name="Huang Z."/>
            <person name="Pippel M."/>
            <person name="Hughes G.M."/>
            <person name="Lavrichenko K."/>
            <person name="Devanna P."/>
            <person name="Winkler S."/>
            <person name="Jermiin L.S."/>
            <person name="Skirmuntt E.C."/>
            <person name="Katzourakis A."/>
            <person name="Burkitt-Gray L."/>
            <person name="Ray D.A."/>
            <person name="Sullivan K.A.M."/>
            <person name="Roscito J.G."/>
            <person name="Kirilenko B.M."/>
            <person name="Davalos L.M."/>
            <person name="Corthals A.P."/>
            <person name="Power M.L."/>
            <person name="Jones G."/>
            <person name="Ransome R.D."/>
            <person name="Dechmann D.K.N."/>
            <person name="Locatelli A.G."/>
            <person name="Puechmaille S.J."/>
            <person name="Fedrigo O."/>
            <person name="Jarvis E.D."/>
            <person name="Hiller M."/>
            <person name="Vernes S.C."/>
            <person name="Myers E.W."/>
            <person name="Teeling E.C."/>
        </authorList>
    </citation>
    <scope>NUCLEOTIDE SEQUENCE [LARGE SCALE GENOMIC DNA]</scope>
    <source>
        <strain evidence="2">Bat1K_MPI-CBG_1</strain>
    </source>
</reference>
<name>A0A834DC46_9CHIR</name>
<evidence type="ECO:0000313" key="3">
    <source>
        <dbReference type="Proteomes" id="UP000664940"/>
    </source>
</evidence>